<dbReference type="Pfam" id="PF04393">
    <property type="entry name" value="DUF535"/>
    <property type="match status" value="1"/>
</dbReference>
<dbReference type="EMBL" id="VSSY01000001">
    <property type="protein sequence ID" value="TYL82558.1"/>
    <property type="molecule type" value="Genomic_DNA"/>
</dbReference>
<protein>
    <submittedName>
        <fullName evidence="3">DUF535 domain-containing protein</fullName>
    </submittedName>
    <submittedName>
        <fullName evidence="1 2">Enzyme</fullName>
    </submittedName>
</protein>
<name>A0A060VHA1_KLEPN</name>
<reference evidence="3 6" key="3">
    <citation type="submission" date="2019-08" db="EMBL/GenBank/DDBJ databases">
        <title>Phenotypic and genetic characterization of extended-spectrum b-lactamase-producing hypermucoviscous Klebsiella pneumoniae from Chile.</title>
        <authorList>
            <person name="Morales-Leon F."/>
            <person name="Caro C."/>
            <person name="Opazo-Capurro A."/>
            <person name="Lincopan N."/>
            <person name="Dominguez-Yevenes M."/>
            <person name="Lima C."/>
            <person name="Bello-Toledo H."/>
            <person name="Gonzalez-Rocha G."/>
        </authorList>
    </citation>
    <scope>NUCLEOTIDE SEQUENCE [LARGE SCALE GENOMIC DNA]</scope>
    <source>
        <strain evidence="3 6">UCO-494</strain>
    </source>
</reference>
<dbReference type="GO" id="GO:0006974">
    <property type="term" value="P:DNA damage response"/>
    <property type="evidence" value="ECO:0007669"/>
    <property type="project" value="TreeGrafter"/>
</dbReference>
<sequence>MEHTVAGAIKEWRKHNKVIGQVKISYKKILRKCRELSLAGGKYREYQGLCAKYQCARLTAVTKGLVPFEDKPFKAYLNKRLSKRRKLDIAHGSLNFIEKTFHPDVLPQLYNVADFGREMFSIPLKNGDKLDVKLLASPFQEEGELMLQLFLGDRRVYSVCFSCTDDGRAYIGGIQGGKDITNDEVKVLTKELHGARPKNIIMSVLYGLLRYFNISTVYAIDSDYHVKSDLVKASYSSLWLEMGGEKQARGWYKLPAQEIKKSIEEVKSKHRSQFIKREGLKELIQINMANALQQITLSARVN</sequence>
<evidence type="ECO:0000313" key="5">
    <source>
        <dbReference type="Proteomes" id="UP000259497"/>
    </source>
</evidence>
<dbReference type="PANTHER" id="PTHR38785:SF1">
    <property type="entry name" value="HOMOLOG OF VIRK"/>
    <property type="match status" value="1"/>
</dbReference>
<evidence type="ECO:0000313" key="3">
    <source>
        <dbReference type="EMBL" id="TYL82558.1"/>
    </source>
</evidence>
<dbReference type="Proteomes" id="UP000254340">
    <property type="component" value="Unassembled WGS sequence"/>
</dbReference>
<dbReference type="InterPro" id="IPR007488">
    <property type="entry name" value="DUF535"/>
</dbReference>
<dbReference type="Proteomes" id="UP000259497">
    <property type="component" value="Unassembled WGS sequence"/>
</dbReference>
<dbReference type="RefSeq" id="WP_004145368.1">
    <property type="nucleotide sequence ID" value="NZ_AP021929.1"/>
</dbReference>
<dbReference type="AlphaFoldDB" id="A0A060VHA1"/>
<gene>
    <name evidence="3" type="ORF">FXN67_00700</name>
    <name evidence="1" type="ORF">NCTC5047_00949</name>
    <name evidence="2" type="ORF">SAMEA3649733_01056</name>
</gene>
<evidence type="ECO:0000313" key="4">
    <source>
        <dbReference type="Proteomes" id="UP000254340"/>
    </source>
</evidence>
<evidence type="ECO:0000313" key="1">
    <source>
        <dbReference type="EMBL" id="STT73256.1"/>
    </source>
</evidence>
<organism evidence="1 4">
    <name type="scientific">Klebsiella pneumoniae</name>
    <dbReference type="NCBI Taxonomy" id="573"/>
    <lineage>
        <taxon>Bacteria</taxon>
        <taxon>Pseudomonadati</taxon>
        <taxon>Pseudomonadota</taxon>
        <taxon>Gammaproteobacteria</taxon>
        <taxon>Enterobacterales</taxon>
        <taxon>Enterobacteriaceae</taxon>
        <taxon>Klebsiella/Raoultella group</taxon>
        <taxon>Klebsiella</taxon>
        <taxon>Klebsiella pneumoniae complex</taxon>
    </lineage>
</organism>
<reference evidence="2 5" key="2">
    <citation type="submission" date="2018-08" db="EMBL/GenBank/DDBJ databases">
        <authorList>
            <consortium name="Pathogen Informatics"/>
        </authorList>
    </citation>
    <scope>NUCLEOTIDE SEQUENCE [LARGE SCALE GENOMIC DNA]</scope>
    <source>
        <strain evidence="2 5">EuSCAPE_GR114</strain>
    </source>
</reference>
<dbReference type="Proteomes" id="UP000322977">
    <property type="component" value="Unassembled WGS sequence"/>
</dbReference>
<dbReference type="EMBL" id="UIXM01000002">
    <property type="protein sequence ID" value="SVS24395.1"/>
    <property type="molecule type" value="Genomic_DNA"/>
</dbReference>
<accession>A0A060VHA1</accession>
<reference evidence="1 4" key="1">
    <citation type="submission" date="2018-06" db="EMBL/GenBank/DDBJ databases">
        <authorList>
            <consortium name="Pathogen Informatics"/>
            <person name="Doyle S."/>
        </authorList>
    </citation>
    <scope>NUCLEOTIDE SEQUENCE [LARGE SCALE GENOMIC DNA]</scope>
    <source>
        <strain evidence="1 4">NCTC5047</strain>
    </source>
</reference>
<evidence type="ECO:0000313" key="2">
    <source>
        <dbReference type="EMBL" id="SVS24395.1"/>
    </source>
</evidence>
<dbReference type="EMBL" id="UGLH01000004">
    <property type="protein sequence ID" value="STT73256.1"/>
    <property type="molecule type" value="Genomic_DNA"/>
</dbReference>
<evidence type="ECO:0000313" key="6">
    <source>
        <dbReference type="Proteomes" id="UP000322977"/>
    </source>
</evidence>
<proteinExistence type="predicted"/>
<dbReference type="PANTHER" id="PTHR38785">
    <property type="entry name" value="HOMOLOG OF VIRK"/>
    <property type="match status" value="1"/>
</dbReference>